<keyword evidence="1" id="KW-0812">Transmembrane</keyword>
<dbReference type="PANTHER" id="PTHR44653">
    <property type="entry name" value="DNAJ HOMOLOG SUBFAMILY C MEMBER 1"/>
    <property type="match status" value="1"/>
</dbReference>
<dbReference type="Gene3D" id="1.10.287.110">
    <property type="entry name" value="DnaJ domain"/>
    <property type="match status" value="1"/>
</dbReference>
<feature type="region of interest" description="Disordered" evidence="6">
    <location>
        <begin position="82"/>
        <end position="108"/>
    </location>
</feature>
<feature type="compositionally biased region" description="Basic and acidic residues" evidence="6">
    <location>
        <begin position="82"/>
        <end position="94"/>
    </location>
</feature>
<reference evidence="9 10" key="1">
    <citation type="journal article" date="2016" name="Genome Biol. Evol.">
        <title>Divergent and convergent evolution of fungal pathogenicity.</title>
        <authorList>
            <person name="Shang Y."/>
            <person name="Xiao G."/>
            <person name="Zheng P."/>
            <person name="Cen K."/>
            <person name="Zhan S."/>
            <person name="Wang C."/>
        </authorList>
    </citation>
    <scope>NUCLEOTIDE SEQUENCE [LARGE SCALE GENOMIC DNA]</scope>
    <source>
        <strain evidence="9 10">RCEF 264</strain>
    </source>
</reference>
<feature type="compositionally biased region" description="Low complexity" evidence="6">
    <location>
        <begin position="294"/>
        <end position="305"/>
    </location>
</feature>
<accession>A0A167MH68</accession>
<dbReference type="Pfam" id="PF00226">
    <property type="entry name" value="DnaJ"/>
    <property type="match status" value="1"/>
</dbReference>
<evidence type="ECO:0000313" key="10">
    <source>
        <dbReference type="Proteomes" id="UP000076874"/>
    </source>
</evidence>
<dbReference type="PANTHER" id="PTHR44653:SF2">
    <property type="entry name" value="DNAJ HOMOLOG SUBFAMILY C MEMBER 1"/>
    <property type="match status" value="1"/>
</dbReference>
<proteinExistence type="predicted"/>
<feature type="compositionally biased region" description="Gly residues" evidence="6">
    <location>
        <begin position="282"/>
        <end position="293"/>
    </location>
</feature>
<dbReference type="AlphaFoldDB" id="A0A167MH68"/>
<feature type="region of interest" description="Disordered" evidence="6">
    <location>
        <begin position="221"/>
        <end position="305"/>
    </location>
</feature>
<gene>
    <name evidence="9" type="ORF">SPI_08970</name>
</gene>
<feature type="signal peptide" evidence="7">
    <location>
        <begin position="1"/>
        <end position="20"/>
    </location>
</feature>
<evidence type="ECO:0000256" key="6">
    <source>
        <dbReference type="SAM" id="MobiDB-lite"/>
    </source>
</evidence>
<keyword evidence="2 7" id="KW-0732">Signal</keyword>
<dbReference type="EMBL" id="AZHD01000024">
    <property type="protein sequence ID" value="OAA54351.1"/>
    <property type="molecule type" value="Genomic_DNA"/>
</dbReference>
<dbReference type="OrthoDB" id="413400at2759"/>
<dbReference type="Proteomes" id="UP000076874">
    <property type="component" value="Unassembled WGS sequence"/>
</dbReference>
<evidence type="ECO:0000256" key="5">
    <source>
        <dbReference type="ARBA" id="ARBA00037847"/>
    </source>
</evidence>
<feature type="compositionally biased region" description="Basic and acidic residues" evidence="6">
    <location>
        <begin position="255"/>
        <end position="267"/>
    </location>
</feature>
<dbReference type="InterPro" id="IPR052606">
    <property type="entry name" value="DnaJ_domain_protein"/>
</dbReference>
<organism evidence="9 10">
    <name type="scientific">Niveomyces insectorum RCEF 264</name>
    <dbReference type="NCBI Taxonomy" id="1081102"/>
    <lineage>
        <taxon>Eukaryota</taxon>
        <taxon>Fungi</taxon>
        <taxon>Dikarya</taxon>
        <taxon>Ascomycota</taxon>
        <taxon>Pezizomycotina</taxon>
        <taxon>Sordariomycetes</taxon>
        <taxon>Hypocreomycetidae</taxon>
        <taxon>Hypocreales</taxon>
        <taxon>Cordycipitaceae</taxon>
        <taxon>Niveomyces</taxon>
    </lineage>
</organism>
<feature type="chain" id="PRO_5007890316" evidence="7">
    <location>
        <begin position="21"/>
        <end position="505"/>
    </location>
</feature>
<comment type="caution">
    <text evidence="9">The sequence shown here is derived from an EMBL/GenBank/DDBJ whole genome shotgun (WGS) entry which is preliminary data.</text>
</comment>
<evidence type="ECO:0000256" key="3">
    <source>
        <dbReference type="ARBA" id="ARBA00022989"/>
    </source>
</evidence>
<evidence type="ECO:0000313" key="9">
    <source>
        <dbReference type="EMBL" id="OAA54351.1"/>
    </source>
</evidence>
<name>A0A167MH68_9HYPO</name>
<feature type="compositionally biased region" description="Basic and acidic residues" evidence="6">
    <location>
        <begin position="387"/>
        <end position="396"/>
    </location>
</feature>
<dbReference type="CDD" id="cd06257">
    <property type="entry name" value="DnaJ"/>
    <property type="match status" value="1"/>
</dbReference>
<keyword evidence="3" id="KW-1133">Transmembrane helix</keyword>
<feature type="compositionally biased region" description="Basic residues" evidence="6">
    <location>
        <begin position="496"/>
        <end position="505"/>
    </location>
</feature>
<dbReference type="InterPro" id="IPR036869">
    <property type="entry name" value="J_dom_sf"/>
</dbReference>
<protein>
    <submittedName>
        <fullName evidence="9">Endoplasmic reticulum domain containing protein</fullName>
    </submittedName>
</protein>
<dbReference type="STRING" id="1081102.A0A167MH68"/>
<dbReference type="PROSITE" id="PS50076">
    <property type="entry name" value="DNAJ_2"/>
    <property type="match status" value="1"/>
</dbReference>
<dbReference type="SMART" id="SM00271">
    <property type="entry name" value="DnaJ"/>
    <property type="match status" value="1"/>
</dbReference>
<dbReference type="SUPFAM" id="SSF46565">
    <property type="entry name" value="Chaperone J-domain"/>
    <property type="match status" value="1"/>
</dbReference>
<dbReference type="GO" id="GO:0012505">
    <property type="term" value="C:endomembrane system"/>
    <property type="evidence" value="ECO:0007669"/>
    <property type="project" value="UniProtKB-SubCell"/>
</dbReference>
<keyword evidence="4" id="KW-0472">Membrane</keyword>
<evidence type="ECO:0000259" key="8">
    <source>
        <dbReference type="PROSITE" id="PS50076"/>
    </source>
</evidence>
<feature type="compositionally biased region" description="Low complexity" evidence="6">
    <location>
        <begin position="406"/>
        <end position="418"/>
    </location>
</feature>
<evidence type="ECO:0000256" key="4">
    <source>
        <dbReference type="ARBA" id="ARBA00023136"/>
    </source>
</evidence>
<evidence type="ECO:0000256" key="1">
    <source>
        <dbReference type="ARBA" id="ARBA00022692"/>
    </source>
</evidence>
<keyword evidence="10" id="KW-1185">Reference proteome</keyword>
<evidence type="ECO:0000256" key="7">
    <source>
        <dbReference type="SAM" id="SignalP"/>
    </source>
</evidence>
<feature type="domain" description="J" evidence="8">
    <location>
        <begin position="44"/>
        <end position="146"/>
    </location>
</feature>
<comment type="subcellular location">
    <subcellularLocation>
        <location evidence="5">Endomembrane system</location>
        <topology evidence="5">Single-pass membrane protein</topology>
    </subcellularLocation>
</comment>
<evidence type="ECO:0000256" key="2">
    <source>
        <dbReference type="ARBA" id="ARBA00022729"/>
    </source>
</evidence>
<feature type="region of interest" description="Disordered" evidence="6">
    <location>
        <begin position="377"/>
        <end position="505"/>
    </location>
</feature>
<dbReference type="InterPro" id="IPR001623">
    <property type="entry name" value="DnaJ_domain"/>
</dbReference>
<sequence length="505" mass="53521">MKIATLAVGLLAALVPVIAAWSKEDHEIFRVRDELAAALGPGVTFYDFVGVAPSASLDDINRAYRKKSRALHPDKVKQQLAAERAKAAAKDSGTKKHRKPGVRVTKGPTAAETRAAIKHASDMQARLSIVTNILRGPERDRYDHFLAHGFPVWKGTEYYYDRYRPGFGTVLVGLFICVGGGAHYVALYTGWKRQREFVERYIQNARQAAWGDTLGDALGGLPDRAGLPGPTVADPGLNENEPAPLQPALNRKQRRLQERDAKREASRDITGGGSGGRRRHAGGGASPGVGGSGSATPITATTAGPTGTKKRIVAQNGKVLVVDALGDVYLEQVDENGNVEELLLDVDEVARPTFRDTAVYRLPVWIYSLTVAGLFPKANRSGSDASTGEKKSEAPKPRSSGRKPRTAAAAAEAGPTAKGRGAVAPDDNSGNGGNGDAKGDGDNISSDVDDDDNTSSAGKATPSTDSNDEFELLEKSSGSLGGQVKATGISNANKPRANKRRGRKK</sequence>